<reference evidence="4" key="1">
    <citation type="journal article" date="2019" name="Int. J. Syst. Evol. Microbiol.">
        <title>The Global Catalogue of Microorganisms (GCM) 10K type strain sequencing project: providing services to taxonomists for standard genome sequencing and annotation.</title>
        <authorList>
            <consortium name="The Broad Institute Genomics Platform"/>
            <consortium name="The Broad Institute Genome Sequencing Center for Infectious Disease"/>
            <person name="Wu L."/>
            <person name="Ma J."/>
        </authorList>
    </citation>
    <scope>NUCLEOTIDE SEQUENCE [LARGE SCALE GENOMIC DNA]</scope>
    <source>
        <strain evidence="4">CCUG 54822</strain>
    </source>
</reference>
<evidence type="ECO:0000256" key="2">
    <source>
        <dbReference type="HAMAP-Rule" id="MF_00170"/>
    </source>
</evidence>
<dbReference type="HAMAP" id="MF_00170">
    <property type="entry name" value="Rib_5P_isom_A"/>
    <property type="match status" value="1"/>
</dbReference>
<dbReference type="Gene3D" id="3.40.50.1360">
    <property type="match status" value="1"/>
</dbReference>
<name>A0ABW3ZW94_9BACI</name>
<dbReference type="InterPro" id="IPR037171">
    <property type="entry name" value="NagB/RpiA_transferase-like"/>
</dbReference>
<evidence type="ECO:0000313" key="4">
    <source>
        <dbReference type="Proteomes" id="UP001597178"/>
    </source>
</evidence>
<dbReference type="EC" id="5.3.1.6" evidence="2"/>
<comment type="pathway">
    <text evidence="2">Carbohydrate degradation; pentose phosphate pathway; D-ribose 5-phosphate from D-ribulose 5-phosphate (non-oxidative stage): step 1/1.</text>
</comment>
<protein>
    <recommendedName>
        <fullName evidence="2">Ribose-5-phosphate isomerase A</fullName>
        <ecNumber evidence="2">5.3.1.6</ecNumber>
    </recommendedName>
    <alternativeName>
        <fullName evidence="2">Phosphoriboisomerase A</fullName>
        <shortName evidence="2">PRI</shortName>
    </alternativeName>
</protein>
<organism evidence="3 4">
    <name type="scientific">Lentibacillus salinarum</name>
    <dbReference type="NCBI Taxonomy" id="446820"/>
    <lineage>
        <taxon>Bacteria</taxon>
        <taxon>Bacillati</taxon>
        <taxon>Bacillota</taxon>
        <taxon>Bacilli</taxon>
        <taxon>Bacillales</taxon>
        <taxon>Bacillaceae</taxon>
        <taxon>Lentibacillus</taxon>
    </lineage>
</organism>
<proteinExistence type="inferred from homology"/>
<comment type="function">
    <text evidence="2">Catalyzes the reversible conversion of ribose-5-phosphate to ribulose 5-phosphate.</text>
</comment>
<dbReference type="Pfam" id="PF06026">
    <property type="entry name" value="Rib_5-P_isom_A"/>
    <property type="match status" value="1"/>
</dbReference>
<comment type="similarity">
    <text evidence="2">Belongs to the ribose 5-phosphate isomerase family.</text>
</comment>
<dbReference type="InterPro" id="IPR004788">
    <property type="entry name" value="Ribose5P_isomerase_type_A"/>
</dbReference>
<dbReference type="NCBIfam" id="TIGR00021">
    <property type="entry name" value="rpiA"/>
    <property type="match status" value="1"/>
</dbReference>
<keyword evidence="1 2" id="KW-0413">Isomerase</keyword>
<gene>
    <name evidence="2 3" type="primary">rpiA</name>
    <name evidence="3" type="ORF">ACFQ4A_10650</name>
</gene>
<dbReference type="Proteomes" id="UP001597178">
    <property type="component" value="Unassembled WGS sequence"/>
</dbReference>
<dbReference type="SUPFAM" id="SSF75445">
    <property type="entry name" value="D-ribose-5-phosphate isomerase (RpiA), lid domain"/>
    <property type="match status" value="1"/>
</dbReference>
<keyword evidence="4" id="KW-1185">Reference proteome</keyword>
<dbReference type="GO" id="GO:0004751">
    <property type="term" value="F:ribose-5-phosphate isomerase activity"/>
    <property type="evidence" value="ECO:0007669"/>
    <property type="project" value="UniProtKB-EC"/>
</dbReference>
<dbReference type="Gene3D" id="3.30.70.260">
    <property type="match status" value="1"/>
</dbReference>
<comment type="subunit">
    <text evidence="2">Homodimer.</text>
</comment>
<feature type="binding site" evidence="2">
    <location>
        <begin position="66"/>
        <end position="69"/>
    </location>
    <ligand>
        <name>substrate</name>
    </ligand>
</feature>
<dbReference type="EMBL" id="JBHTNH010000023">
    <property type="protein sequence ID" value="MFD1362113.1"/>
    <property type="molecule type" value="Genomic_DNA"/>
</dbReference>
<evidence type="ECO:0000256" key="1">
    <source>
        <dbReference type="ARBA" id="ARBA00023235"/>
    </source>
</evidence>
<feature type="binding site" evidence="2">
    <location>
        <begin position="134"/>
        <end position="137"/>
    </location>
    <ligand>
        <name>substrate</name>
    </ligand>
</feature>
<feature type="binding site" evidence="2">
    <location>
        <begin position="121"/>
        <end position="124"/>
    </location>
    <ligand>
        <name>substrate</name>
    </ligand>
</feature>
<dbReference type="InterPro" id="IPR020672">
    <property type="entry name" value="Ribose5P_isomerase_typA_subgr"/>
</dbReference>
<dbReference type="SUPFAM" id="SSF100950">
    <property type="entry name" value="NagB/RpiA/CoA transferase-like"/>
    <property type="match status" value="1"/>
</dbReference>
<feature type="active site" description="Proton acceptor" evidence="2">
    <location>
        <position position="143"/>
    </location>
</feature>
<dbReference type="NCBIfam" id="NF001924">
    <property type="entry name" value="PRK00702.1"/>
    <property type="match status" value="1"/>
</dbReference>
<dbReference type="CDD" id="cd01398">
    <property type="entry name" value="RPI_A"/>
    <property type="match status" value="1"/>
</dbReference>
<evidence type="ECO:0000313" key="3">
    <source>
        <dbReference type="EMBL" id="MFD1362113.1"/>
    </source>
</evidence>
<dbReference type="PANTHER" id="PTHR11934">
    <property type="entry name" value="RIBOSE-5-PHOSPHATE ISOMERASE"/>
    <property type="match status" value="1"/>
</dbReference>
<comment type="catalytic activity">
    <reaction evidence="2">
        <text>aldehydo-D-ribose 5-phosphate = D-ribulose 5-phosphate</text>
        <dbReference type="Rhea" id="RHEA:14657"/>
        <dbReference type="ChEBI" id="CHEBI:58121"/>
        <dbReference type="ChEBI" id="CHEBI:58273"/>
        <dbReference type="EC" id="5.3.1.6"/>
    </reaction>
</comment>
<feature type="binding site" evidence="2">
    <location>
        <position position="161"/>
    </location>
    <ligand>
        <name>substrate</name>
    </ligand>
</feature>
<sequence length="263" mass="28945">MLQDQVVSTYHVTKLDERGGIELTQLTNDLYAKERFNMKDQDNAKKNAGEASVSLIENGMTVGLGTGSTVYWMMRKLGERVANGLEVQGIPSSRQTEAWANEFGVPLTDFSQVKELDLAIDGADEVDQQWQLIKGGGGALVREKIIAAAARKFVVIVDDSKTVTQLGAFPLPVEILPFGWEMTTARIVELGVTPVIRRNDANDIFVSDNSNYIVDCRFGSITDPKTLHQQLKQLTGVVDTGLFVDMSDKVIIGHPDRTETLSE</sequence>
<accession>A0ABW3ZW94</accession>
<comment type="caution">
    <text evidence="3">The sequence shown here is derived from an EMBL/GenBank/DDBJ whole genome shotgun (WGS) entry which is preliminary data.</text>
</comment>
<dbReference type="PANTHER" id="PTHR11934:SF0">
    <property type="entry name" value="RIBOSE-5-PHOSPHATE ISOMERASE"/>
    <property type="match status" value="1"/>
</dbReference>